<evidence type="ECO:0000313" key="2">
    <source>
        <dbReference type="EMBL" id="KAA6368691.1"/>
    </source>
</evidence>
<evidence type="ECO:0000256" key="1">
    <source>
        <dbReference type="SAM" id="MobiDB-lite"/>
    </source>
</evidence>
<gene>
    <name evidence="2" type="ORF">EZS28_035782</name>
</gene>
<name>A0A5J4UF90_9EUKA</name>
<dbReference type="EMBL" id="SNRW01017099">
    <property type="protein sequence ID" value="KAA6368691.1"/>
    <property type="molecule type" value="Genomic_DNA"/>
</dbReference>
<dbReference type="Proteomes" id="UP000324800">
    <property type="component" value="Unassembled WGS sequence"/>
</dbReference>
<proteinExistence type="predicted"/>
<reference evidence="2 3" key="1">
    <citation type="submission" date="2019-03" db="EMBL/GenBank/DDBJ databases">
        <title>Single cell metagenomics reveals metabolic interactions within the superorganism composed of flagellate Streblomastix strix and complex community of Bacteroidetes bacteria on its surface.</title>
        <authorList>
            <person name="Treitli S.C."/>
            <person name="Kolisko M."/>
            <person name="Husnik F."/>
            <person name="Keeling P."/>
            <person name="Hampl V."/>
        </authorList>
    </citation>
    <scope>NUCLEOTIDE SEQUENCE [LARGE SCALE GENOMIC DNA]</scope>
    <source>
        <strain evidence="2">ST1C</strain>
    </source>
</reference>
<sequence length="49" mass="5433">AESPNDHESAKVQKSQIKKDDQDVEPQNEAQNSSMTKDSDRATTSEAQK</sequence>
<feature type="region of interest" description="Disordered" evidence="1">
    <location>
        <begin position="1"/>
        <end position="49"/>
    </location>
</feature>
<feature type="non-terminal residue" evidence="2">
    <location>
        <position position="1"/>
    </location>
</feature>
<accession>A0A5J4UF90</accession>
<comment type="caution">
    <text evidence="2">The sequence shown here is derived from an EMBL/GenBank/DDBJ whole genome shotgun (WGS) entry which is preliminary data.</text>
</comment>
<dbReference type="AlphaFoldDB" id="A0A5J4UF90"/>
<feature type="compositionally biased region" description="Basic and acidic residues" evidence="1">
    <location>
        <begin position="37"/>
        <end position="49"/>
    </location>
</feature>
<feature type="compositionally biased region" description="Basic and acidic residues" evidence="1">
    <location>
        <begin position="1"/>
        <end position="21"/>
    </location>
</feature>
<organism evidence="2 3">
    <name type="scientific">Streblomastix strix</name>
    <dbReference type="NCBI Taxonomy" id="222440"/>
    <lineage>
        <taxon>Eukaryota</taxon>
        <taxon>Metamonada</taxon>
        <taxon>Preaxostyla</taxon>
        <taxon>Oxymonadida</taxon>
        <taxon>Streblomastigidae</taxon>
        <taxon>Streblomastix</taxon>
    </lineage>
</organism>
<evidence type="ECO:0000313" key="3">
    <source>
        <dbReference type="Proteomes" id="UP000324800"/>
    </source>
</evidence>
<protein>
    <submittedName>
        <fullName evidence="2">Uncharacterized protein</fullName>
    </submittedName>
</protein>